<dbReference type="InterPro" id="IPR043428">
    <property type="entry name" value="LivM-like"/>
</dbReference>
<sequence length="314" mass="32629">MTALRLPRQASLGLFFAALALVGLVTPSYRLLGVNQHLFLALNVLALNFCLGLGGQISLAQAAFAGLGAYGSVLLHARFPGATLLIAPAVVFGVGLLAALLSRPMERLGEGFLAMATLCVSLVTINLALTLEGLTGGSAGLMVESQLALPVIGPLAGDRTTFFLFFGLMALGAYLFQAMRDSRLGRALAACRDDRHAASSLGIDRPAVRAVSFGLGGGLSAAAGVIHGHYIGFISPEQFNLELSLKALLFLVIGGPGNLLRPLLAALVLETAMGWLQVLGEARTLVNGLLLGTALLVGYHRGRTGRPPSLPLQK</sequence>
<dbReference type="HOGENOM" id="CLU_031365_2_2_7"/>
<evidence type="ECO:0000256" key="1">
    <source>
        <dbReference type="ARBA" id="ARBA00004651"/>
    </source>
</evidence>
<keyword evidence="3 6" id="KW-0812">Transmembrane</keyword>
<feature type="transmembrane region" description="Helical" evidence="6">
    <location>
        <begin position="112"/>
        <end position="131"/>
    </location>
</feature>
<dbReference type="STRING" id="694327.DFW101_1768"/>
<dbReference type="GO" id="GO:0015658">
    <property type="term" value="F:branched-chain amino acid transmembrane transporter activity"/>
    <property type="evidence" value="ECO:0007669"/>
    <property type="project" value="InterPro"/>
</dbReference>
<keyword evidence="2" id="KW-1003">Cell membrane</keyword>
<evidence type="ECO:0000313" key="8">
    <source>
        <dbReference type="Proteomes" id="UP000004662"/>
    </source>
</evidence>
<dbReference type="PANTHER" id="PTHR30482:SF10">
    <property type="entry name" value="HIGH-AFFINITY BRANCHED-CHAIN AMINO ACID TRANSPORT PROTEIN BRAE"/>
    <property type="match status" value="1"/>
</dbReference>
<feature type="transmembrane region" description="Helical" evidence="6">
    <location>
        <begin position="79"/>
        <end position="100"/>
    </location>
</feature>
<dbReference type="Pfam" id="PF02653">
    <property type="entry name" value="BPD_transp_2"/>
    <property type="match status" value="1"/>
</dbReference>
<dbReference type="GO" id="GO:0005886">
    <property type="term" value="C:plasma membrane"/>
    <property type="evidence" value="ECO:0007669"/>
    <property type="project" value="UniProtKB-SubCell"/>
</dbReference>
<dbReference type="eggNOG" id="COG4177">
    <property type="taxonomic scope" value="Bacteria"/>
</dbReference>
<dbReference type="Proteomes" id="UP000004662">
    <property type="component" value="Chromosome"/>
</dbReference>
<feature type="transmembrane region" description="Helical" evidence="6">
    <location>
        <begin position="12"/>
        <end position="32"/>
    </location>
</feature>
<dbReference type="EMBL" id="CM001368">
    <property type="protein sequence ID" value="EHJ47775.1"/>
    <property type="molecule type" value="Genomic_DNA"/>
</dbReference>
<evidence type="ECO:0000256" key="6">
    <source>
        <dbReference type="SAM" id="Phobius"/>
    </source>
</evidence>
<keyword evidence="5 6" id="KW-0472">Membrane</keyword>
<feature type="transmembrane region" description="Helical" evidence="6">
    <location>
        <begin position="151"/>
        <end position="176"/>
    </location>
</feature>
<comment type="subcellular location">
    <subcellularLocation>
        <location evidence="1">Cell membrane</location>
        <topology evidence="1">Multi-pass membrane protein</topology>
    </subcellularLocation>
</comment>
<dbReference type="RefSeq" id="WP_009181167.1">
    <property type="nucleotide sequence ID" value="NZ_CM001368.1"/>
</dbReference>
<evidence type="ECO:0000256" key="4">
    <source>
        <dbReference type="ARBA" id="ARBA00022989"/>
    </source>
</evidence>
<dbReference type="AlphaFoldDB" id="G7Q953"/>
<dbReference type="PANTHER" id="PTHR30482">
    <property type="entry name" value="HIGH-AFFINITY BRANCHED-CHAIN AMINO ACID TRANSPORT SYSTEM PERMEASE"/>
    <property type="match status" value="1"/>
</dbReference>
<dbReference type="CDD" id="cd06581">
    <property type="entry name" value="TM_PBP1_LivM_like"/>
    <property type="match status" value="1"/>
</dbReference>
<name>G7Q953_9BACT</name>
<evidence type="ECO:0000256" key="3">
    <source>
        <dbReference type="ARBA" id="ARBA00022692"/>
    </source>
</evidence>
<feature type="transmembrane region" description="Helical" evidence="6">
    <location>
        <begin position="247"/>
        <end position="269"/>
    </location>
</feature>
<evidence type="ECO:0000313" key="7">
    <source>
        <dbReference type="EMBL" id="EHJ47775.1"/>
    </source>
</evidence>
<keyword evidence="8" id="KW-1185">Reference proteome</keyword>
<evidence type="ECO:0000256" key="2">
    <source>
        <dbReference type="ARBA" id="ARBA00022475"/>
    </source>
</evidence>
<gene>
    <name evidence="7" type="ORF">DFW101_1768</name>
</gene>
<dbReference type="OrthoDB" id="5448430at2"/>
<protein>
    <submittedName>
        <fullName evidence="7">Inner-membrane translocator</fullName>
    </submittedName>
</protein>
<keyword evidence="4 6" id="KW-1133">Transmembrane helix</keyword>
<reference evidence="8" key="1">
    <citation type="journal article" date="2015" name="Genome Announc.">
        <title>High-Quality Draft Genome Sequence of Desulfovibrio carbinoliphilus FW-101-2B, an Organic Acid-Oxidizing Sulfate-Reducing Bacterium Isolated from Uranium(VI)-Contaminated Groundwater.</title>
        <authorList>
            <person name="Ramsay B.D."/>
            <person name="Hwang C."/>
            <person name="Woo H.L."/>
            <person name="Carroll S.L."/>
            <person name="Lucas S."/>
            <person name="Han J."/>
            <person name="Lapidus A.L."/>
            <person name="Cheng J.F."/>
            <person name="Goodwin L.A."/>
            <person name="Pitluck S."/>
            <person name="Peters L."/>
            <person name="Chertkov O."/>
            <person name="Held B."/>
            <person name="Detter J.C."/>
            <person name="Han C.S."/>
            <person name="Tapia R."/>
            <person name="Land M.L."/>
            <person name="Hauser L.J."/>
            <person name="Kyrpides N.C."/>
            <person name="Ivanova N.N."/>
            <person name="Mikhailova N."/>
            <person name="Pagani I."/>
            <person name="Woyke T."/>
            <person name="Arkin A.P."/>
            <person name="Dehal P."/>
            <person name="Chivian D."/>
            <person name="Criddle C.S."/>
            <person name="Wu W."/>
            <person name="Chakraborty R."/>
            <person name="Hazen T.C."/>
            <person name="Fields M.W."/>
        </authorList>
    </citation>
    <scope>NUCLEOTIDE SEQUENCE [LARGE SCALE GENOMIC DNA]</scope>
    <source>
        <strain evidence="8">FW-101-2B</strain>
    </source>
</reference>
<proteinExistence type="predicted"/>
<organism evidence="7 8">
    <name type="scientific">Solidesulfovibrio carbinoliphilus subsp. oakridgensis</name>
    <dbReference type="NCBI Taxonomy" id="694327"/>
    <lineage>
        <taxon>Bacteria</taxon>
        <taxon>Pseudomonadati</taxon>
        <taxon>Thermodesulfobacteriota</taxon>
        <taxon>Desulfovibrionia</taxon>
        <taxon>Desulfovibrionales</taxon>
        <taxon>Desulfovibrionaceae</taxon>
        <taxon>Solidesulfovibrio</taxon>
    </lineage>
</organism>
<feature type="transmembrane region" description="Helical" evidence="6">
    <location>
        <begin position="39"/>
        <end position="59"/>
    </location>
</feature>
<dbReference type="InterPro" id="IPR001851">
    <property type="entry name" value="ABC_transp_permease"/>
</dbReference>
<evidence type="ECO:0000256" key="5">
    <source>
        <dbReference type="ARBA" id="ARBA00023136"/>
    </source>
</evidence>
<accession>G7Q953</accession>